<dbReference type="Pfam" id="PF13102">
    <property type="entry name" value="Phage_int_SAM_5"/>
    <property type="match status" value="1"/>
</dbReference>
<dbReference type="InterPro" id="IPR010998">
    <property type="entry name" value="Integrase_recombinase_N"/>
</dbReference>
<protein>
    <submittedName>
        <fullName evidence="4">Integrase/recombinase XerD</fullName>
    </submittedName>
</protein>
<dbReference type="RefSeq" id="WP_144546828.1">
    <property type="nucleotide sequence ID" value="NZ_CBCSDC010000074.1"/>
</dbReference>
<keyword evidence="1 2" id="KW-0238">DNA-binding</keyword>
<dbReference type="OrthoDB" id="107900at2"/>
<organism evidence="4 5">
    <name type="scientific">Cytobacillus oceanisediminis</name>
    <dbReference type="NCBI Taxonomy" id="665099"/>
    <lineage>
        <taxon>Bacteria</taxon>
        <taxon>Bacillati</taxon>
        <taxon>Bacillota</taxon>
        <taxon>Bacilli</taxon>
        <taxon>Bacillales</taxon>
        <taxon>Bacillaceae</taxon>
        <taxon>Cytobacillus</taxon>
    </lineage>
</organism>
<sequence length="170" mass="20459">MAEQSKRKGRKTVNLRSFQEEETFEPFRDKRLEELFHTFMRAKELEGLRERTLKDHRTNFKYFTGFLKKKYPQMEYAEEILTDTIRDYVYYMSREKKLWDDHTQASVRYKTDKKGLSPTTVNIRLRTLKCFFKFLKGEGHIPENPTARVKLLKTEQDTIAAFSKQQITDL</sequence>
<dbReference type="EMBL" id="VLKI01000037">
    <property type="protein sequence ID" value="TWH77855.1"/>
    <property type="molecule type" value="Genomic_DNA"/>
</dbReference>
<dbReference type="AlphaFoldDB" id="A0A562J4L6"/>
<dbReference type="Proteomes" id="UP000318667">
    <property type="component" value="Unassembled WGS sequence"/>
</dbReference>
<dbReference type="GeneID" id="65406610"/>
<evidence type="ECO:0000256" key="1">
    <source>
        <dbReference type="ARBA" id="ARBA00023125"/>
    </source>
</evidence>
<dbReference type="InterPro" id="IPR025269">
    <property type="entry name" value="SAM-like_dom"/>
</dbReference>
<dbReference type="InterPro" id="IPR044068">
    <property type="entry name" value="CB"/>
</dbReference>
<accession>A0A562J4L6</accession>
<feature type="domain" description="Core-binding (CB)" evidence="3">
    <location>
        <begin position="22"/>
        <end position="136"/>
    </location>
</feature>
<dbReference type="Gene3D" id="1.10.150.130">
    <property type="match status" value="1"/>
</dbReference>
<gene>
    <name evidence="4" type="ORF">IQ19_05560</name>
</gene>
<evidence type="ECO:0000256" key="2">
    <source>
        <dbReference type="PROSITE-ProRule" id="PRU01248"/>
    </source>
</evidence>
<comment type="caution">
    <text evidence="4">The sequence shown here is derived from an EMBL/GenBank/DDBJ whole genome shotgun (WGS) entry which is preliminary data.</text>
</comment>
<name>A0A562J4L6_9BACI</name>
<evidence type="ECO:0000259" key="3">
    <source>
        <dbReference type="PROSITE" id="PS51900"/>
    </source>
</evidence>
<evidence type="ECO:0000313" key="4">
    <source>
        <dbReference type="EMBL" id="TWH77855.1"/>
    </source>
</evidence>
<keyword evidence="5" id="KW-1185">Reference proteome</keyword>
<dbReference type="SUPFAM" id="SSF56349">
    <property type="entry name" value="DNA breaking-rejoining enzymes"/>
    <property type="match status" value="1"/>
</dbReference>
<reference evidence="4 5" key="1">
    <citation type="journal article" date="2015" name="Stand. Genomic Sci.">
        <title>Genomic Encyclopedia of Bacterial and Archaeal Type Strains, Phase III: the genomes of soil and plant-associated and newly described type strains.</title>
        <authorList>
            <person name="Whitman W.B."/>
            <person name="Woyke T."/>
            <person name="Klenk H.P."/>
            <person name="Zhou Y."/>
            <person name="Lilburn T.G."/>
            <person name="Beck B.J."/>
            <person name="De Vos P."/>
            <person name="Vandamme P."/>
            <person name="Eisen J.A."/>
            <person name="Garrity G."/>
            <person name="Hugenholtz P."/>
            <person name="Kyrpides N.C."/>
        </authorList>
    </citation>
    <scope>NUCLEOTIDE SEQUENCE [LARGE SCALE GENOMIC DNA]</scope>
    <source>
        <strain evidence="4 5">CGMCC 1.10115</strain>
    </source>
</reference>
<evidence type="ECO:0000313" key="5">
    <source>
        <dbReference type="Proteomes" id="UP000318667"/>
    </source>
</evidence>
<dbReference type="InterPro" id="IPR011010">
    <property type="entry name" value="DNA_brk_join_enz"/>
</dbReference>
<dbReference type="GO" id="GO:0003677">
    <property type="term" value="F:DNA binding"/>
    <property type="evidence" value="ECO:0007669"/>
    <property type="project" value="UniProtKB-UniRule"/>
</dbReference>
<proteinExistence type="predicted"/>
<dbReference type="PROSITE" id="PS51900">
    <property type="entry name" value="CB"/>
    <property type="match status" value="1"/>
</dbReference>